<dbReference type="PANTHER" id="PTHR35371:SF2">
    <property type="entry name" value="MAPEG FAMILY PROTEIN"/>
    <property type="match status" value="1"/>
</dbReference>
<protein>
    <recommendedName>
        <fullName evidence="8">Membrane-associated proteins in eicosanoid and glutathione metabolism</fullName>
    </recommendedName>
</protein>
<comment type="subcellular location">
    <subcellularLocation>
        <location evidence="1">Membrane</location>
    </subcellularLocation>
</comment>
<evidence type="ECO:0000313" key="6">
    <source>
        <dbReference type="EMBL" id="PLB49828.1"/>
    </source>
</evidence>
<dbReference type="EMBL" id="MSFO01000004">
    <property type="protein sequence ID" value="PLB49828.1"/>
    <property type="molecule type" value="Genomic_DNA"/>
</dbReference>
<dbReference type="InterPro" id="IPR023352">
    <property type="entry name" value="MAPEG-like_dom_sf"/>
</dbReference>
<evidence type="ECO:0000313" key="7">
    <source>
        <dbReference type="Proteomes" id="UP000234275"/>
    </source>
</evidence>
<evidence type="ECO:0000256" key="3">
    <source>
        <dbReference type="ARBA" id="ARBA00022989"/>
    </source>
</evidence>
<dbReference type="SUPFAM" id="SSF161084">
    <property type="entry name" value="MAPEG domain-like"/>
    <property type="match status" value="1"/>
</dbReference>
<dbReference type="VEuPathDB" id="FungiDB:P170DRAFT_409449"/>
<keyword evidence="2 5" id="KW-0812">Transmembrane</keyword>
<dbReference type="Proteomes" id="UP000234275">
    <property type="component" value="Unassembled WGS sequence"/>
</dbReference>
<keyword evidence="4 5" id="KW-0472">Membrane</keyword>
<evidence type="ECO:0000256" key="2">
    <source>
        <dbReference type="ARBA" id="ARBA00022692"/>
    </source>
</evidence>
<evidence type="ECO:0000256" key="5">
    <source>
        <dbReference type="SAM" id="Phobius"/>
    </source>
</evidence>
<dbReference type="InterPro" id="IPR001129">
    <property type="entry name" value="Membr-assoc_MAPEG"/>
</dbReference>
<evidence type="ECO:0000256" key="1">
    <source>
        <dbReference type="ARBA" id="ARBA00004370"/>
    </source>
</evidence>
<dbReference type="Gene3D" id="1.20.120.550">
    <property type="entry name" value="Membrane associated eicosanoid/glutathione metabolism-like domain"/>
    <property type="match status" value="1"/>
</dbReference>
<proteinExistence type="predicted"/>
<dbReference type="AlphaFoldDB" id="A0A2I2GAD7"/>
<dbReference type="PANTHER" id="PTHR35371">
    <property type="entry name" value="INNER MEMBRANE PROTEIN"/>
    <property type="match status" value="1"/>
</dbReference>
<evidence type="ECO:0000256" key="4">
    <source>
        <dbReference type="ARBA" id="ARBA00023136"/>
    </source>
</evidence>
<keyword evidence="7" id="KW-1185">Reference proteome</keyword>
<dbReference type="RefSeq" id="XP_024705130.1">
    <property type="nucleotide sequence ID" value="XM_024846784.1"/>
</dbReference>
<name>A0A2I2GAD7_9EURO</name>
<dbReference type="GeneID" id="36554483"/>
<organism evidence="6 7">
    <name type="scientific">Aspergillus steynii IBT 23096</name>
    <dbReference type="NCBI Taxonomy" id="1392250"/>
    <lineage>
        <taxon>Eukaryota</taxon>
        <taxon>Fungi</taxon>
        <taxon>Dikarya</taxon>
        <taxon>Ascomycota</taxon>
        <taxon>Pezizomycotina</taxon>
        <taxon>Eurotiomycetes</taxon>
        <taxon>Eurotiomycetidae</taxon>
        <taxon>Eurotiales</taxon>
        <taxon>Aspergillaceae</taxon>
        <taxon>Aspergillus</taxon>
        <taxon>Aspergillus subgen. Circumdati</taxon>
    </lineage>
</organism>
<dbReference type="GO" id="GO:0016020">
    <property type="term" value="C:membrane"/>
    <property type="evidence" value="ECO:0007669"/>
    <property type="project" value="UniProtKB-SubCell"/>
</dbReference>
<dbReference type="OrthoDB" id="2122304at2759"/>
<keyword evidence="3 5" id="KW-1133">Transmembrane helix</keyword>
<evidence type="ECO:0008006" key="8">
    <source>
        <dbReference type="Google" id="ProtNLM"/>
    </source>
</evidence>
<reference evidence="6 7" key="1">
    <citation type="submission" date="2016-12" db="EMBL/GenBank/DDBJ databases">
        <title>The genomes of Aspergillus section Nigri reveals drivers in fungal speciation.</title>
        <authorList>
            <consortium name="DOE Joint Genome Institute"/>
            <person name="Vesth T.C."/>
            <person name="Nybo J."/>
            <person name="Theobald S."/>
            <person name="Brandl J."/>
            <person name="Frisvad J.C."/>
            <person name="Nielsen K.F."/>
            <person name="Lyhne E.K."/>
            <person name="Kogle M.E."/>
            <person name="Kuo A."/>
            <person name="Riley R."/>
            <person name="Clum A."/>
            <person name="Nolan M."/>
            <person name="Lipzen A."/>
            <person name="Salamov A."/>
            <person name="Henrissat B."/>
            <person name="Wiebenga A."/>
            <person name="De Vries R.P."/>
            <person name="Grigoriev I.V."/>
            <person name="Mortensen U.H."/>
            <person name="Andersen M.R."/>
            <person name="Baker S.E."/>
        </authorList>
    </citation>
    <scope>NUCLEOTIDE SEQUENCE [LARGE SCALE GENOMIC DNA]</scope>
    <source>
        <strain evidence="6 7">IBT 23096</strain>
    </source>
</reference>
<gene>
    <name evidence="6" type="ORF">P170DRAFT_409449</name>
</gene>
<dbReference type="Pfam" id="PF01124">
    <property type="entry name" value="MAPEG"/>
    <property type="match status" value="1"/>
</dbReference>
<accession>A0A2I2GAD7</accession>
<feature type="transmembrane region" description="Helical" evidence="5">
    <location>
        <begin position="18"/>
        <end position="34"/>
    </location>
</feature>
<sequence>MILTALGLSATPTAVPNYAPYALIFNFVWAYGLLSSRTLKQYYGIDHNVSPRQDLTKYGAAAVSSGKITQRQLDRLHRNEAAHANAVENYTLLVGVVSMASWAGVDNVVINRSVAVYTLARLAHAAVYIGIERPGWSQLRGICWWVGNLSCLSLLWRSFPQL</sequence>
<comment type="caution">
    <text evidence="6">The sequence shown here is derived from an EMBL/GenBank/DDBJ whole genome shotgun (WGS) entry which is preliminary data.</text>
</comment>